<proteinExistence type="predicted"/>
<dbReference type="InterPro" id="IPR003961">
    <property type="entry name" value="FN3_dom"/>
</dbReference>
<dbReference type="InterPro" id="IPR050991">
    <property type="entry name" value="ECM_Regulatory_Proteins"/>
</dbReference>
<sequence>MTKSKGTVQMVDYDHTNSELYKEPPYLAPENFIVSGLTDSSAILSWDQAKTNTKALKEYGLIIEQPSKTPTTNLVKQPPYTLTELLPCNKYSATLYAISDAATNQYGLKTSPLIFVTKPSAVRGTISVTFQSLGPTQGRLVVTESNVAKDACGQYVYAIEVMNPDGTVFTQLQSTRKTTDIAGLTPNTEYTTSAAMKEITTGVSGTKTTGNFKTDAESATSVSKPGPTSFAALDITGDSVRLLWTASPQVKGYTVIKYEILYTTSDGKTASVDTSIVTTYVLKGLISCETYSIAIRSVLQNLAKPTDIMNSDYSRSVIVTIRASTTATVDSVTATALSSSLAQVTIVDTVQRGSCAVYSYNTAI</sequence>
<dbReference type="Proteomes" id="UP001626550">
    <property type="component" value="Unassembled WGS sequence"/>
</dbReference>
<dbReference type="Gene3D" id="2.60.40.10">
    <property type="entry name" value="Immunoglobulins"/>
    <property type="match status" value="2"/>
</dbReference>
<keyword evidence="4" id="KW-1185">Reference proteome</keyword>
<dbReference type="AlphaFoldDB" id="A0ABD2PUK1"/>
<name>A0ABD2PUK1_9PLAT</name>
<accession>A0ABD2PUK1</accession>
<dbReference type="InterPro" id="IPR013783">
    <property type="entry name" value="Ig-like_fold"/>
</dbReference>
<dbReference type="EMBL" id="JBJKFK010002689">
    <property type="protein sequence ID" value="KAL3310728.1"/>
    <property type="molecule type" value="Genomic_DNA"/>
</dbReference>
<dbReference type="SMART" id="SM00060">
    <property type="entry name" value="FN3"/>
    <property type="match status" value="3"/>
</dbReference>
<reference evidence="3 4" key="1">
    <citation type="submission" date="2024-11" db="EMBL/GenBank/DDBJ databases">
        <title>Adaptive evolution of stress response genes in parasites aligns with host niche diversity.</title>
        <authorList>
            <person name="Hahn C."/>
            <person name="Resl P."/>
        </authorList>
    </citation>
    <scope>NUCLEOTIDE SEQUENCE [LARGE SCALE GENOMIC DNA]</scope>
    <source>
        <strain evidence="3">EGGRZ-B1_66</strain>
        <tissue evidence="3">Body</tissue>
    </source>
</reference>
<evidence type="ECO:0000259" key="2">
    <source>
        <dbReference type="PROSITE" id="PS50853"/>
    </source>
</evidence>
<feature type="domain" description="Fibronectin type-III" evidence="2">
    <location>
        <begin position="28"/>
        <end position="120"/>
    </location>
</feature>
<dbReference type="CDD" id="cd00063">
    <property type="entry name" value="FN3"/>
    <property type="match status" value="2"/>
</dbReference>
<dbReference type="InterPro" id="IPR036116">
    <property type="entry name" value="FN3_sf"/>
</dbReference>
<evidence type="ECO:0000313" key="4">
    <source>
        <dbReference type="Proteomes" id="UP001626550"/>
    </source>
</evidence>
<dbReference type="PANTHER" id="PTHR46708:SF2">
    <property type="entry name" value="FIBRONECTIN TYPE-III DOMAIN-CONTAINING PROTEIN"/>
    <property type="match status" value="1"/>
</dbReference>
<protein>
    <recommendedName>
        <fullName evidence="2">Fibronectin type-III domain-containing protein</fullName>
    </recommendedName>
</protein>
<comment type="caution">
    <text evidence="3">The sequence shown here is derived from an EMBL/GenBank/DDBJ whole genome shotgun (WGS) entry which is preliminary data.</text>
</comment>
<feature type="domain" description="Fibronectin type-III" evidence="2">
    <location>
        <begin position="226"/>
        <end position="324"/>
    </location>
</feature>
<evidence type="ECO:0000313" key="3">
    <source>
        <dbReference type="EMBL" id="KAL3310728.1"/>
    </source>
</evidence>
<gene>
    <name evidence="3" type="ORF">Ciccas_010702</name>
</gene>
<dbReference type="PANTHER" id="PTHR46708">
    <property type="entry name" value="TENASCIN"/>
    <property type="match status" value="1"/>
</dbReference>
<feature type="non-terminal residue" evidence="3">
    <location>
        <position position="364"/>
    </location>
</feature>
<dbReference type="Pfam" id="PF00041">
    <property type="entry name" value="fn3"/>
    <property type="match status" value="2"/>
</dbReference>
<keyword evidence="1" id="KW-0677">Repeat</keyword>
<organism evidence="3 4">
    <name type="scientific">Cichlidogyrus casuarinus</name>
    <dbReference type="NCBI Taxonomy" id="1844966"/>
    <lineage>
        <taxon>Eukaryota</taxon>
        <taxon>Metazoa</taxon>
        <taxon>Spiralia</taxon>
        <taxon>Lophotrochozoa</taxon>
        <taxon>Platyhelminthes</taxon>
        <taxon>Monogenea</taxon>
        <taxon>Monopisthocotylea</taxon>
        <taxon>Dactylogyridea</taxon>
        <taxon>Ancyrocephalidae</taxon>
        <taxon>Cichlidogyrus</taxon>
    </lineage>
</organism>
<dbReference type="SUPFAM" id="SSF49265">
    <property type="entry name" value="Fibronectin type III"/>
    <property type="match status" value="2"/>
</dbReference>
<evidence type="ECO:0000256" key="1">
    <source>
        <dbReference type="ARBA" id="ARBA00022737"/>
    </source>
</evidence>
<dbReference type="PROSITE" id="PS50853">
    <property type="entry name" value="FN3"/>
    <property type="match status" value="2"/>
</dbReference>